<gene>
    <name evidence="6" type="ORF">Q5H91_03715</name>
</gene>
<evidence type="ECO:0000256" key="4">
    <source>
        <dbReference type="ARBA" id="ARBA00023172"/>
    </source>
</evidence>
<dbReference type="InterPro" id="IPR002104">
    <property type="entry name" value="Integrase_catalytic"/>
</dbReference>
<keyword evidence="4" id="KW-0233">DNA recombination</keyword>
<keyword evidence="2" id="KW-0229">DNA integration</keyword>
<dbReference type="RefSeq" id="WP_305171865.1">
    <property type="nucleotide sequence ID" value="NZ_JAUUDS010000001.1"/>
</dbReference>
<dbReference type="Pfam" id="PF00589">
    <property type="entry name" value="Phage_integrase"/>
    <property type="match status" value="1"/>
</dbReference>
<dbReference type="InterPro" id="IPR038488">
    <property type="entry name" value="Integrase_DNA-bd_sf"/>
</dbReference>
<evidence type="ECO:0000256" key="2">
    <source>
        <dbReference type="ARBA" id="ARBA00022908"/>
    </source>
</evidence>
<dbReference type="InterPro" id="IPR013762">
    <property type="entry name" value="Integrase-like_cat_sf"/>
</dbReference>
<reference evidence="6 7" key="1">
    <citation type="submission" date="2023-07" db="EMBL/GenBank/DDBJ databases">
        <authorList>
            <person name="Kim M.K."/>
        </authorList>
    </citation>
    <scope>NUCLEOTIDE SEQUENCE [LARGE SCALE GENOMIC DNA]</scope>
    <source>
        <strain evidence="6 7">KR1UV-12</strain>
    </source>
</reference>
<dbReference type="InterPro" id="IPR053876">
    <property type="entry name" value="Phage_int_M"/>
</dbReference>
<evidence type="ECO:0000313" key="7">
    <source>
        <dbReference type="Proteomes" id="UP001230685"/>
    </source>
</evidence>
<dbReference type="InterPro" id="IPR011010">
    <property type="entry name" value="DNA_brk_join_enz"/>
</dbReference>
<dbReference type="Proteomes" id="UP001230685">
    <property type="component" value="Unassembled WGS sequence"/>
</dbReference>
<organism evidence="6 7">
    <name type="scientific">Sphingomonas aurea</name>
    <dbReference type="NCBI Taxonomy" id="3063994"/>
    <lineage>
        <taxon>Bacteria</taxon>
        <taxon>Pseudomonadati</taxon>
        <taxon>Pseudomonadota</taxon>
        <taxon>Alphaproteobacteria</taxon>
        <taxon>Sphingomonadales</taxon>
        <taxon>Sphingomonadaceae</taxon>
        <taxon>Sphingomonas</taxon>
    </lineage>
</organism>
<evidence type="ECO:0000256" key="3">
    <source>
        <dbReference type="ARBA" id="ARBA00023125"/>
    </source>
</evidence>
<dbReference type="Gene3D" id="1.10.443.10">
    <property type="entry name" value="Intergrase catalytic core"/>
    <property type="match status" value="1"/>
</dbReference>
<dbReference type="Pfam" id="PF22022">
    <property type="entry name" value="Phage_int_M"/>
    <property type="match status" value="1"/>
</dbReference>
<dbReference type="Pfam" id="PF13356">
    <property type="entry name" value="Arm-DNA-bind_3"/>
    <property type="match status" value="1"/>
</dbReference>
<sequence>MGKLNALTVKNAKPGRHGDGGGLYLLVKPTGARSWLLRVRVEGRRRDIGLGSIAKLSLAEAREEAARLLKHALNGRDPVVERDRRSFIAKTFRDAALATHIAKADGWAAKTADAFLSSLAEHAYPTLGDLLVEHIEAADIARALKPIWTAKPAMAVKVRHRIGVVLSFAKASKWRTTDAPMRELGHLLSRQEAGGAMAAMPYAEVPAFVVDLEAKAPTTGRLALLFAVATAARSGEVRQARWEQIDLEKRLWSRPASIMKSKVAHVVTLNEYAVSILRRVKGERGAPSGLVFASVANKPLSDMTLSKIMRDADLPYVPHGFRSSFRDWAAEVMPNMPEAVAEAALAHTIPDKVVRAYKRTQLLELRRQLLDGWGVHLAGKSNVLPLWGATAKIA</sequence>
<dbReference type="Gene3D" id="3.30.160.390">
    <property type="entry name" value="Integrase, DNA-binding domain"/>
    <property type="match status" value="1"/>
</dbReference>
<dbReference type="PANTHER" id="PTHR30629">
    <property type="entry name" value="PROPHAGE INTEGRASE"/>
    <property type="match status" value="1"/>
</dbReference>
<dbReference type="EMBL" id="JAUUDS010000001">
    <property type="protein sequence ID" value="MDP1026308.1"/>
    <property type="molecule type" value="Genomic_DNA"/>
</dbReference>
<feature type="domain" description="Tyr recombinase" evidence="5">
    <location>
        <begin position="195"/>
        <end position="370"/>
    </location>
</feature>
<comment type="caution">
    <text evidence="6">The sequence shown here is derived from an EMBL/GenBank/DDBJ whole genome shotgun (WGS) entry which is preliminary data.</text>
</comment>
<protein>
    <submittedName>
        <fullName evidence="6">Tyrosine-type recombinase/integrase</fullName>
    </submittedName>
</protein>
<evidence type="ECO:0000256" key="1">
    <source>
        <dbReference type="ARBA" id="ARBA00008857"/>
    </source>
</evidence>
<proteinExistence type="inferred from homology"/>
<dbReference type="PROSITE" id="PS51898">
    <property type="entry name" value="TYR_RECOMBINASE"/>
    <property type="match status" value="1"/>
</dbReference>
<dbReference type="InterPro" id="IPR050808">
    <property type="entry name" value="Phage_Integrase"/>
</dbReference>
<accession>A0ABT9EHP1</accession>
<dbReference type="SUPFAM" id="SSF56349">
    <property type="entry name" value="DNA breaking-rejoining enzymes"/>
    <property type="match status" value="1"/>
</dbReference>
<evidence type="ECO:0000313" key="6">
    <source>
        <dbReference type="EMBL" id="MDP1026308.1"/>
    </source>
</evidence>
<keyword evidence="7" id="KW-1185">Reference proteome</keyword>
<dbReference type="InterPro" id="IPR010998">
    <property type="entry name" value="Integrase_recombinase_N"/>
</dbReference>
<keyword evidence="3" id="KW-0238">DNA-binding</keyword>
<name>A0ABT9EHP1_9SPHN</name>
<dbReference type="Gene3D" id="1.10.150.130">
    <property type="match status" value="1"/>
</dbReference>
<dbReference type="PANTHER" id="PTHR30629:SF2">
    <property type="entry name" value="PROPHAGE INTEGRASE INTS-RELATED"/>
    <property type="match status" value="1"/>
</dbReference>
<dbReference type="InterPro" id="IPR025166">
    <property type="entry name" value="Integrase_DNA_bind_dom"/>
</dbReference>
<evidence type="ECO:0000259" key="5">
    <source>
        <dbReference type="PROSITE" id="PS51898"/>
    </source>
</evidence>
<comment type="similarity">
    <text evidence="1">Belongs to the 'phage' integrase family.</text>
</comment>